<evidence type="ECO:0000256" key="3">
    <source>
        <dbReference type="ARBA" id="ARBA00022692"/>
    </source>
</evidence>
<dbReference type="Proteomes" id="UP000831304">
    <property type="component" value="Chromosome"/>
</dbReference>
<feature type="transmembrane region" description="Helical" evidence="7">
    <location>
        <begin position="178"/>
        <end position="197"/>
    </location>
</feature>
<feature type="transmembrane region" description="Helical" evidence="7">
    <location>
        <begin position="491"/>
        <end position="515"/>
    </location>
</feature>
<evidence type="ECO:0000256" key="5">
    <source>
        <dbReference type="ARBA" id="ARBA00023136"/>
    </source>
</evidence>
<evidence type="ECO:0000256" key="2">
    <source>
        <dbReference type="ARBA" id="ARBA00022475"/>
    </source>
</evidence>
<dbReference type="Gene3D" id="1.20.1740.10">
    <property type="entry name" value="Amino acid/polyamine transporter I"/>
    <property type="match status" value="1"/>
</dbReference>
<feature type="transmembrane region" description="Helical" evidence="7">
    <location>
        <begin position="83"/>
        <end position="101"/>
    </location>
</feature>
<keyword evidence="3 7" id="KW-0812">Transmembrane</keyword>
<dbReference type="RefSeq" id="WP_243569365.1">
    <property type="nucleotide sequence ID" value="NZ_BAAARD010000005.1"/>
</dbReference>
<evidence type="ECO:0000313" key="9">
    <source>
        <dbReference type="Proteomes" id="UP000831304"/>
    </source>
</evidence>
<feature type="region of interest" description="Disordered" evidence="6">
    <location>
        <begin position="1"/>
        <end position="32"/>
    </location>
</feature>
<organism evidence="8 9">
    <name type="scientific">Agromyces soli</name>
    <dbReference type="NCBI Taxonomy" id="659012"/>
    <lineage>
        <taxon>Bacteria</taxon>
        <taxon>Bacillati</taxon>
        <taxon>Actinomycetota</taxon>
        <taxon>Actinomycetes</taxon>
        <taxon>Micrococcales</taxon>
        <taxon>Microbacteriaceae</taxon>
        <taxon>Agromyces</taxon>
    </lineage>
</organism>
<feature type="transmembrane region" description="Helical" evidence="7">
    <location>
        <begin position="49"/>
        <end position="71"/>
    </location>
</feature>
<gene>
    <name evidence="8" type="ORF">MTP13_01835</name>
</gene>
<dbReference type="InterPro" id="IPR050367">
    <property type="entry name" value="APC_superfamily"/>
</dbReference>
<evidence type="ECO:0000313" key="8">
    <source>
        <dbReference type="EMBL" id="UOE26546.1"/>
    </source>
</evidence>
<feature type="transmembrane region" description="Helical" evidence="7">
    <location>
        <begin position="250"/>
        <end position="270"/>
    </location>
</feature>
<reference evidence="8 9" key="1">
    <citation type="submission" date="2022-03" db="EMBL/GenBank/DDBJ databases">
        <title>Agromyces sp. isolated from the gut of P. brevitarsis seulensis larvae.</title>
        <authorList>
            <person name="Won M."/>
            <person name="Kwon S.-W."/>
        </authorList>
    </citation>
    <scope>NUCLEOTIDE SEQUENCE [LARGE SCALE GENOMIC DNA]</scope>
    <source>
        <strain evidence="8 9">KACC 16215</strain>
    </source>
</reference>
<evidence type="ECO:0000256" key="1">
    <source>
        <dbReference type="ARBA" id="ARBA00004651"/>
    </source>
</evidence>
<evidence type="ECO:0000256" key="6">
    <source>
        <dbReference type="SAM" id="MobiDB-lite"/>
    </source>
</evidence>
<proteinExistence type="predicted"/>
<name>A0ABY4ATR1_9MICO</name>
<accession>A0ABY4ATR1</accession>
<protein>
    <submittedName>
        <fullName evidence="8">APC family permease</fullName>
    </submittedName>
</protein>
<keyword evidence="5 7" id="KW-0472">Membrane</keyword>
<keyword evidence="9" id="KW-1185">Reference proteome</keyword>
<feature type="transmembrane region" description="Helical" evidence="7">
    <location>
        <begin position="457"/>
        <end position="479"/>
    </location>
</feature>
<feature type="transmembrane region" description="Helical" evidence="7">
    <location>
        <begin position="332"/>
        <end position="352"/>
    </location>
</feature>
<feature type="transmembrane region" description="Helical" evidence="7">
    <location>
        <begin position="148"/>
        <end position="166"/>
    </location>
</feature>
<dbReference type="PANTHER" id="PTHR42770:SF16">
    <property type="entry name" value="AMINO ACID PERMEASE"/>
    <property type="match status" value="1"/>
</dbReference>
<comment type="subcellular location">
    <subcellularLocation>
        <location evidence="1">Cell membrane</location>
        <topology evidence="1">Multi-pass membrane protein</topology>
    </subcellularLocation>
</comment>
<feature type="transmembrane region" description="Helical" evidence="7">
    <location>
        <begin position="121"/>
        <end position="141"/>
    </location>
</feature>
<evidence type="ECO:0000256" key="4">
    <source>
        <dbReference type="ARBA" id="ARBA00022989"/>
    </source>
</evidence>
<keyword evidence="2" id="KW-1003">Cell membrane</keyword>
<dbReference type="PIRSF" id="PIRSF006060">
    <property type="entry name" value="AA_transporter"/>
    <property type="match status" value="1"/>
</dbReference>
<dbReference type="InterPro" id="IPR002293">
    <property type="entry name" value="AA/rel_permease1"/>
</dbReference>
<feature type="transmembrane region" description="Helical" evidence="7">
    <location>
        <begin position="209"/>
        <end position="230"/>
    </location>
</feature>
<feature type="transmembrane region" description="Helical" evidence="7">
    <location>
        <begin position="290"/>
        <end position="312"/>
    </location>
</feature>
<dbReference type="PANTHER" id="PTHR42770">
    <property type="entry name" value="AMINO ACID TRANSPORTER-RELATED"/>
    <property type="match status" value="1"/>
</dbReference>
<keyword evidence="4 7" id="KW-1133">Transmembrane helix</keyword>
<sequence length="538" mass="57261">MTHDPANQHLAHEAHSQPHAPNVPLTTASATVDGGDPGLSKKGLSAGSVGLIGAIVIGISCIAPAYTLTGALGPTVAEVGTQLPAIFLIGFIPMLLVAFGYRELNSAMPDSGTSFTWATRAFGPWVGWMAGWGLIAATVVVLSNLAGIAVEFFYLAVSQVVGFFGGDAEAVAGLVRNPFVNVITCLAFILGATLISYRDMQTTQKLQYWLVGFQLLVMIGFGVAAFWHVANGTAFDATPVELSWFNPLEVGSFSAIVAGLSVSLFVFWGWDVTLTMNEETKGSNSTPGRAATLTVTIVVAIYLFVAMGALAFAGLGSTDVGLGNPEIQENAFYYLAGPILGPLALVMSIAVLSSSASSLQSTFVSPARTLLAMGHYGALPRKFSKVSPRFFTPGYATVVSAIVAAVFYTVMRFISEDVLWDTITTLGMMICFYYGLTAFACVWYFRKTWFRGGRNLFFRLIAPFVGGAILAVLFFTTLIDSMDPAYGSGSNIGGVGLVFILGVVILLAGVVVMIWQRIKRPEFFRSEHLARGVADRDS</sequence>
<dbReference type="EMBL" id="CP094533">
    <property type="protein sequence ID" value="UOE26546.1"/>
    <property type="molecule type" value="Genomic_DNA"/>
</dbReference>
<evidence type="ECO:0000256" key="7">
    <source>
        <dbReference type="SAM" id="Phobius"/>
    </source>
</evidence>
<feature type="transmembrane region" description="Helical" evidence="7">
    <location>
        <begin position="423"/>
        <end position="445"/>
    </location>
</feature>
<feature type="transmembrane region" description="Helical" evidence="7">
    <location>
        <begin position="390"/>
        <end position="411"/>
    </location>
</feature>
<dbReference type="Pfam" id="PF13520">
    <property type="entry name" value="AA_permease_2"/>
    <property type="match status" value="1"/>
</dbReference>